<dbReference type="EMBL" id="VBAO01000075">
    <property type="protein sequence ID" value="TMI83457.1"/>
    <property type="molecule type" value="Genomic_DNA"/>
</dbReference>
<evidence type="ECO:0000313" key="9">
    <source>
        <dbReference type="Proteomes" id="UP000320048"/>
    </source>
</evidence>
<dbReference type="Gene3D" id="3.40.50.1100">
    <property type="match status" value="2"/>
</dbReference>
<evidence type="ECO:0000256" key="3">
    <source>
        <dbReference type="ARBA" id="ARBA00022898"/>
    </source>
</evidence>
<feature type="region of interest" description="Disordered" evidence="6">
    <location>
        <begin position="336"/>
        <end position="364"/>
    </location>
</feature>
<comment type="cofactor">
    <cofactor evidence="1">
        <name>pyridoxal 5'-phosphate</name>
        <dbReference type="ChEBI" id="CHEBI:597326"/>
    </cofactor>
</comment>
<dbReference type="SUPFAM" id="SSF53686">
    <property type="entry name" value="Tryptophan synthase beta subunit-like PLP-dependent enzymes"/>
    <property type="match status" value="1"/>
</dbReference>
<evidence type="ECO:0000313" key="8">
    <source>
        <dbReference type="EMBL" id="TMI83457.1"/>
    </source>
</evidence>
<organism evidence="8 9">
    <name type="scientific">Candidatus Segetimicrobium genomatis</name>
    <dbReference type="NCBI Taxonomy" id="2569760"/>
    <lineage>
        <taxon>Bacteria</taxon>
        <taxon>Bacillati</taxon>
        <taxon>Candidatus Sysuimicrobiota</taxon>
        <taxon>Candidatus Sysuimicrobiia</taxon>
        <taxon>Candidatus Sysuimicrobiales</taxon>
        <taxon>Candidatus Segetimicrobiaceae</taxon>
        <taxon>Candidatus Segetimicrobium</taxon>
    </lineage>
</organism>
<dbReference type="PANTHER" id="PTHR43780:SF2">
    <property type="entry name" value="1-AMINOCYCLOPROPANE-1-CARBOXYLATE DEAMINASE-RELATED"/>
    <property type="match status" value="1"/>
</dbReference>
<accession>A0A537JIS3</accession>
<evidence type="ECO:0000256" key="1">
    <source>
        <dbReference type="ARBA" id="ARBA00001933"/>
    </source>
</evidence>
<evidence type="ECO:0000256" key="2">
    <source>
        <dbReference type="ARBA" id="ARBA00008639"/>
    </source>
</evidence>
<dbReference type="GO" id="GO:0019148">
    <property type="term" value="F:D-cysteine desulfhydrase activity"/>
    <property type="evidence" value="ECO:0007669"/>
    <property type="project" value="TreeGrafter"/>
</dbReference>
<evidence type="ECO:0000256" key="4">
    <source>
        <dbReference type="PIRSR" id="PIRSR006278-1"/>
    </source>
</evidence>
<keyword evidence="3 5" id="KW-0663">Pyridoxal phosphate</keyword>
<sequence length="364" mass="38751">MRDLLAARLARRPHAPVGIFPTPMQRMARLSQRLGRPVFFKREDLAGIAIAGSKIRILQHTAGDALDRGADLFVAGGYVQSNHPAQVAAVGCALGVPTELVLDTTKGYEMQGNLLLESLMGVKVHVVREGSYEAIREACQRLVGRLGRRGRRARLLTLTPEIHALSALAYAEGFLELAAQLEAAGIRDADIFVGSGGPTYAGLLLGARAYGGRLRVHGAAPHGLGAGARERVLAAVRAALALLDLELPVDPDDVSLLGRGEGVYGFTYPAAIRAIRKVAAAEGVFLDPVYTGNAMAEMLRWTETHRGDTPLVFLHTGGVTALFAYDREVIGPRRPRGVPARRISRIGGRDSHHPAAARPGVAGS</sequence>
<dbReference type="PIRSF" id="PIRSF006278">
    <property type="entry name" value="ACCD_DCysDesulf"/>
    <property type="match status" value="1"/>
</dbReference>
<dbReference type="InterPro" id="IPR036052">
    <property type="entry name" value="TrpB-like_PALP_sf"/>
</dbReference>
<dbReference type="AlphaFoldDB" id="A0A537JIS3"/>
<comment type="caution">
    <text evidence="8">The sequence shown here is derived from an EMBL/GenBank/DDBJ whole genome shotgun (WGS) entry which is preliminary data.</text>
</comment>
<feature type="domain" description="Tryptophan synthase beta chain-like PALP" evidence="7">
    <location>
        <begin position="18"/>
        <end position="317"/>
    </location>
</feature>
<dbReference type="PANTHER" id="PTHR43780">
    <property type="entry name" value="1-AMINOCYCLOPROPANE-1-CARBOXYLATE DEAMINASE-RELATED"/>
    <property type="match status" value="1"/>
</dbReference>
<reference evidence="8 9" key="1">
    <citation type="journal article" date="2019" name="Nat. Microbiol.">
        <title>Mediterranean grassland soil C-N compound turnover is dependent on rainfall and depth, and is mediated by genomically divergent microorganisms.</title>
        <authorList>
            <person name="Diamond S."/>
            <person name="Andeer P.F."/>
            <person name="Li Z."/>
            <person name="Crits-Christoph A."/>
            <person name="Burstein D."/>
            <person name="Anantharaman K."/>
            <person name="Lane K.R."/>
            <person name="Thomas B.C."/>
            <person name="Pan C."/>
            <person name="Northen T.R."/>
            <person name="Banfield J.F."/>
        </authorList>
    </citation>
    <scope>NUCLEOTIDE SEQUENCE [LARGE SCALE GENOMIC DNA]</scope>
    <source>
        <strain evidence="8">NP_7</strain>
    </source>
</reference>
<dbReference type="InterPro" id="IPR001926">
    <property type="entry name" value="TrpB-like_PALP"/>
</dbReference>
<evidence type="ECO:0000256" key="5">
    <source>
        <dbReference type="PIRSR" id="PIRSR006278-2"/>
    </source>
</evidence>
<feature type="modified residue" description="N6-(pyridoxal phosphate)lysine" evidence="5">
    <location>
        <position position="54"/>
    </location>
</feature>
<feature type="active site" description="Nucleophile" evidence="4">
    <location>
        <position position="81"/>
    </location>
</feature>
<evidence type="ECO:0000256" key="6">
    <source>
        <dbReference type="SAM" id="MobiDB-lite"/>
    </source>
</evidence>
<dbReference type="Proteomes" id="UP000320048">
    <property type="component" value="Unassembled WGS sequence"/>
</dbReference>
<dbReference type="InterPro" id="IPR027278">
    <property type="entry name" value="ACCD_DCysDesulf"/>
</dbReference>
<gene>
    <name evidence="8" type="ORF">E6H04_02940</name>
</gene>
<dbReference type="GO" id="GO:1901605">
    <property type="term" value="P:alpha-amino acid metabolic process"/>
    <property type="evidence" value="ECO:0007669"/>
    <property type="project" value="UniProtKB-ARBA"/>
</dbReference>
<name>A0A537JIS3_9BACT</name>
<comment type="similarity">
    <text evidence="2">Belongs to the ACC deaminase/D-cysteine desulfhydrase family.</text>
</comment>
<protein>
    <submittedName>
        <fullName evidence="8">Pyridoxal-phosphate dependent enzyme</fullName>
    </submittedName>
</protein>
<dbReference type="Pfam" id="PF00291">
    <property type="entry name" value="PALP"/>
    <property type="match status" value="1"/>
</dbReference>
<proteinExistence type="inferred from homology"/>
<evidence type="ECO:0000259" key="7">
    <source>
        <dbReference type="Pfam" id="PF00291"/>
    </source>
</evidence>